<feature type="compositionally biased region" description="Polar residues" evidence="8">
    <location>
        <begin position="28"/>
        <end position="38"/>
    </location>
</feature>
<evidence type="ECO:0000313" key="9">
    <source>
        <dbReference type="EMBL" id="CEL59437.1"/>
    </source>
</evidence>
<keyword evidence="4" id="KW-0813">Transport</keyword>
<proteinExistence type="inferred from homology"/>
<evidence type="ECO:0000256" key="6">
    <source>
        <dbReference type="ARBA" id="ARBA00023034"/>
    </source>
</evidence>
<evidence type="ECO:0000256" key="3">
    <source>
        <dbReference type="ARBA" id="ARBA00020978"/>
    </source>
</evidence>
<keyword evidence="10" id="KW-1185">Reference proteome</keyword>
<dbReference type="EMBL" id="LN679103">
    <property type="protein sequence ID" value="CEL59437.1"/>
    <property type="molecule type" value="Genomic_DNA"/>
</dbReference>
<comment type="subcellular location">
    <subcellularLocation>
        <location evidence="1">Golgi apparatus membrane</location>
        <topology evidence="1">Peripheral membrane protein</topology>
    </subcellularLocation>
</comment>
<comment type="similarity">
    <text evidence="2">Belongs to the COG1 family.</text>
</comment>
<evidence type="ECO:0000256" key="1">
    <source>
        <dbReference type="ARBA" id="ARBA00004395"/>
    </source>
</evidence>
<name>A0A0B7FTB1_THACB</name>
<evidence type="ECO:0000256" key="7">
    <source>
        <dbReference type="ARBA" id="ARBA00023136"/>
    </source>
</evidence>
<protein>
    <recommendedName>
        <fullName evidence="3">Conserved oligomeric Golgi complex subunit 1</fullName>
    </recommendedName>
</protein>
<dbReference type="AlphaFoldDB" id="A0A0B7FTB1"/>
<dbReference type="GO" id="GO:0017119">
    <property type="term" value="C:Golgi transport complex"/>
    <property type="evidence" value="ECO:0007669"/>
    <property type="project" value="InterPro"/>
</dbReference>
<dbReference type="STRING" id="1108050.A0A0B7FTB1"/>
<organism evidence="9 10">
    <name type="scientific">Thanatephorus cucumeris (strain AG1-IB / isolate 7/3/14)</name>
    <name type="common">Lettuce bottom rot fungus</name>
    <name type="synonym">Rhizoctonia solani</name>
    <dbReference type="NCBI Taxonomy" id="1108050"/>
    <lineage>
        <taxon>Eukaryota</taxon>
        <taxon>Fungi</taxon>
        <taxon>Dikarya</taxon>
        <taxon>Basidiomycota</taxon>
        <taxon>Agaricomycotina</taxon>
        <taxon>Agaricomycetes</taxon>
        <taxon>Cantharellales</taxon>
        <taxon>Ceratobasidiaceae</taxon>
        <taxon>Rhizoctonia</taxon>
        <taxon>Rhizoctonia solani AG-1</taxon>
    </lineage>
</organism>
<evidence type="ECO:0000256" key="4">
    <source>
        <dbReference type="ARBA" id="ARBA00022448"/>
    </source>
</evidence>
<dbReference type="GO" id="GO:0000139">
    <property type="term" value="C:Golgi membrane"/>
    <property type="evidence" value="ECO:0007669"/>
    <property type="project" value="UniProtKB-SubCell"/>
</dbReference>
<dbReference type="GO" id="GO:0006891">
    <property type="term" value="P:intra-Golgi vesicle-mediated transport"/>
    <property type="evidence" value="ECO:0007669"/>
    <property type="project" value="InterPro"/>
</dbReference>
<dbReference type="PANTHER" id="PTHR31658:SF0">
    <property type="entry name" value="CONSERVED OLIGOMERIC GOLGI COMPLEX SUBUNIT 1"/>
    <property type="match status" value="1"/>
</dbReference>
<keyword evidence="5" id="KW-0653">Protein transport</keyword>
<dbReference type="PANTHER" id="PTHR31658">
    <property type="entry name" value="CONSERVED OLIGOMERIC GOLGI COMPLEX SUBUNIT 1"/>
    <property type="match status" value="1"/>
</dbReference>
<dbReference type="Proteomes" id="UP000059188">
    <property type="component" value="Unassembled WGS sequence"/>
</dbReference>
<gene>
    <name evidence="9" type="ORF">RSOLAG1IB_03370</name>
</gene>
<evidence type="ECO:0000256" key="2">
    <source>
        <dbReference type="ARBA" id="ARBA00006653"/>
    </source>
</evidence>
<dbReference type="GO" id="GO:0015031">
    <property type="term" value="P:protein transport"/>
    <property type="evidence" value="ECO:0007669"/>
    <property type="project" value="UniProtKB-KW"/>
</dbReference>
<keyword evidence="7" id="KW-0472">Membrane</keyword>
<evidence type="ECO:0000256" key="5">
    <source>
        <dbReference type="ARBA" id="ARBA00022927"/>
    </source>
</evidence>
<sequence length="975" mass="107172">MIRTSRLQLPNEHILAADDGQTLVKSPGSYSSPDTTKPSLFGNGIINGKDKAGDADYSRIDPDEMFVRYSVAEIRAIRSRLLLDADGKREELRQMVGERYRDLLHASTAITNMAGTSERVVATLVDMRESCAGILLLDESPRNRHRSIPNGKSTKAQEDAHLKTLQTLSAHLKLLLDSPEHLWRWLEKKQFLHAAWLFLLARTVYRKLSKSSEDDESEEEEVMSGDINWSRHGIDVMEQFPVASKQWEAIGQFRPQIVHKATQALRESNASHRDIAETLIAILLLDALSTSRTRNLFLSQRSKTLASLLSPPISTSRRPISPNRAQNRKATAALLSPAASPRSLLSPSVQLLKTPITPSAASLKLEKKIVRDVVKTFRAVISIVAGTVATTHAIYGANGLLAQIIMDIQADGPSQSIPTTASQTQFPLSSTIQLPLTNPQSLTTPQILHSLPSSSLLLRYLPPSITGYTPYVSTDVDGSNETKEMETTVELSSWLTNALEALALPARNWLNKLDSVRAVWAVRRAVAKGIIALEGTSETKNKILEAVEAAFVGRVLEIWENRLENIEIGASNALRRVASLLENSTSGDARNEDINPLAFVYSSDLPLVRGEPSGDTSFKLFESALMCRAKRRTPLLDSVLSEMEATAQELWDELGVTLGDGNARDAGALLTSSYQPRAAGSCMRVANAVSKALDEAAMNHGQANGMSNYYPILPSTSSVKAVNLPVFIGRLANALAHHSTFIPNLSCSLDAATQAKNVLSDVHNKSIDLWRKQSCERALAIYQPAFETSSRDLNITSILRQSNYLASALMTLTSSIDSLGMTLDELRAKYIFDALLSTFISLLVVGIPVEHAPGQVIWDLMFLKEMQCAQEDQNNRNSKDDLSAGIVSSYFQKYSEEDRNSVKKLVRDQLTRSQLLFSTLMNVKIPSMQEKHARMQNSFLPLGGPPAETDFRPALDLVKPCTRFGMLPVAATQVG</sequence>
<evidence type="ECO:0000256" key="8">
    <source>
        <dbReference type="SAM" id="MobiDB-lite"/>
    </source>
</evidence>
<accession>A0A0B7FTB1</accession>
<dbReference type="OrthoDB" id="46189at2759"/>
<evidence type="ECO:0000313" key="10">
    <source>
        <dbReference type="Proteomes" id="UP000059188"/>
    </source>
</evidence>
<dbReference type="Pfam" id="PF08700">
    <property type="entry name" value="VPS51_Exo84_N"/>
    <property type="match status" value="1"/>
</dbReference>
<feature type="region of interest" description="Disordered" evidence="8">
    <location>
        <begin position="18"/>
        <end position="43"/>
    </location>
</feature>
<reference evidence="9 10" key="1">
    <citation type="submission" date="2014-11" db="EMBL/GenBank/DDBJ databases">
        <authorList>
            <person name="Wibberg Daniel"/>
        </authorList>
    </citation>
    <scope>NUCLEOTIDE SEQUENCE [LARGE SCALE GENOMIC DNA]</scope>
    <source>
        <strain evidence="9">Rhizoctonia solani AG1-IB 7/3/14</strain>
    </source>
</reference>
<keyword evidence="6" id="KW-0333">Golgi apparatus</keyword>
<dbReference type="InterPro" id="IPR033370">
    <property type="entry name" value="COG1"/>
</dbReference>